<dbReference type="InParanoid" id="A0A419QB96"/>
<keyword evidence="2" id="KW-1185">Reference proteome</keyword>
<reference evidence="1 2" key="2">
    <citation type="journal article" date="2021" name="Genomics">
        <title>High-quality reference genome for Clonorchis sinensis.</title>
        <authorList>
            <person name="Young N.D."/>
            <person name="Stroehlein A.J."/>
            <person name="Kinkar L."/>
            <person name="Wang T."/>
            <person name="Sohn W.M."/>
            <person name="Chang B.C.H."/>
            <person name="Kaur P."/>
            <person name="Weisz D."/>
            <person name="Dudchenko O."/>
            <person name="Aiden E.L."/>
            <person name="Korhonen P.K."/>
            <person name="Gasser R.B."/>
        </authorList>
    </citation>
    <scope>NUCLEOTIDE SEQUENCE [LARGE SCALE GENOMIC DNA]</scope>
    <source>
        <strain evidence="1">Cs-k2</strain>
    </source>
</reference>
<evidence type="ECO:0000313" key="1">
    <source>
        <dbReference type="EMBL" id="KAG5453054.1"/>
    </source>
</evidence>
<comment type="caution">
    <text evidence="1">The sequence shown here is derived from an EMBL/GenBank/DDBJ whole genome shotgun (WGS) entry which is preliminary data.</text>
</comment>
<gene>
    <name evidence="1" type="ORF">CSKR_113793</name>
</gene>
<dbReference type="AlphaFoldDB" id="A0A419QB96"/>
<sequence>MYMLRRIHSYICEKCGKGNNVSGSRNPMNSVVFEEAVPSAGSRKRFDTILTTKCTFLYADSHETKYFEFDIEGVMYLGKTKVSWNEDLTKPWNSKRLLLSATLCNAAWDALQRDPLLRYVGKGTCILEYVHQGDFGILHMRLPLYEVQSYGVDQTEEGFGDKVKKLFEKYKPTGEQYYFGKGIRINVLTK</sequence>
<reference evidence="1 2" key="1">
    <citation type="journal article" date="2018" name="Biotechnol. Adv.">
        <title>Improved genomic resources and new bioinformatic workflow for the carcinogenic parasite Clonorchis sinensis: Biotechnological implications.</title>
        <authorList>
            <person name="Wang D."/>
            <person name="Korhonen P.K."/>
            <person name="Gasser R.B."/>
            <person name="Young N.D."/>
        </authorList>
    </citation>
    <scope>NUCLEOTIDE SEQUENCE [LARGE SCALE GENOMIC DNA]</scope>
    <source>
        <strain evidence="1">Cs-k2</strain>
    </source>
</reference>
<name>A0A419QB96_CLOSI</name>
<dbReference type="OrthoDB" id="10325884at2759"/>
<dbReference type="Proteomes" id="UP000286415">
    <property type="component" value="Unassembled WGS sequence"/>
</dbReference>
<accession>A0A419QB96</accession>
<proteinExistence type="predicted"/>
<organism evidence="1 2">
    <name type="scientific">Clonorchis sinensis</name>
    <name type="common">Chinese liver fluke</name>
    <dbReference type="NCBI Taxonomy" id="79923"/>
    <lineage>
        <taxon>Eukaryota</taxon>
        <taxon>Metazoa</taxon>
        <taxon>Spiralia</taxon>
        <taxon>Lophotrochozoa</taxon>
        <taxon>Platyhelminthes</taxon>
        <taxon>Trematoda</taxon>
        <taxon>Digenea</taxon>
        <taxon>Opisthorchiida</taxon>
        <taxon>Opisthorchiata</taxon>
        <taxon>Opisthorchiidae</taxon>
        <taxon>Clonorchis</taxon>
    </lineage>
</organism>
<dbReference type="EMBL" id="NIRI02000013">
    <property type="protein sequence ID" value="KAG5453054.1"/>
    <property type="molecule type" value="Genomic_DNA"/>
</dbReference>
<evidence type="ECO:0000313" key="2">
    <source>
        <dbReference type="Proteomes" id="UP000286415"/>
    </source>
</evidence>
<protein>
    <submittedName>
        <fullName evidence="1">Uncharacterized protein</fullName>
    </submittedName>
</protein>